<organism evidence="1 2">
    <name type="scientific">Mauremys mutica</name>
    <name type="common">yellowpond turtle</name>
    <dbReference type="NCBI Taxonomy" id="74926"/>
    <lineage>
        <taxon>Eukaryota</taxon>
        <taxon>Metazoa</taxon>
        <taxon>Chordata</taxon>
        <taxon>Craniata</taxon>
        <taxon>Vertebrata</taxon>
        <taxon>Euteleostomi</taxon>
        <taxon>Archelosauria</taxon>
        <taxon>Testudinata</taxon>
        <taxon>Testudines</taxon>
        <taxon>Cryptodira</taxon>
        <taxon>Durocryptodira</taxon>
        <taxon>Testudinoidea</taxon>
        <taxon>Geoemydidae</taxon>
        <taxon>Geoemydinae</taxon>
        <taxon>Mauremys</taxon>
    </lineage>
</organism>
<protein>
    <submittedName>
        <fullName evidence="1">Uncharacterized protein</fullName>
    </submittedName>
</protein>
<reference evidence="1" key="1">
    <citation type="submission" date="2021-09" db="EMBL/GenBank/DDBJ databases">
        <title>The genome of Mauremys mutica provides insights into the evolution of semi-aquatic lifestyle.</title>
        <authorList>
            <person name="Gong S."/>
            <person name="Gao Y."/>
        </authorList>
    </citation>
    <scope>NUCLEOTIDE SEQUENCE</scope>
    <source>
        <strain evidence="1">MM-2020</strain>
        <tissue evidence="1">Muscle</tissue>
    </source>
</reference>
<evidence type="ECO:0000313" key="2">
    <source>
        <dbReference type="Proteomes" id="UP000827986"/>
    </source>
</evidence>
<gene>
    <name evidence="1" type="ORF">KIL84_007492</name>
</gene>
<name>A0A9D3X152_9SAUR</name>
<evidence type="ECO:0000313" key="1">
    <source>
        <dbReference type="EMBL" id="KAH1171874.1"/>
    </source>
</evidence>
<keyword evidence="2" id="KW-1185">Reference proteome</keyword>
<sequence>MHTSCICNLASLVNYLHRRYPPVMRTQLPIHKKVNVYHHRWCMLLVNQLWQCIPSKLLRGEHETGPSETDVCANMHVHLVLLLTCTQRYTTHKYEKTHTQRRAIFTHKKTWLFSMGEREAIKLQFLVLMKFFFKNTSSFYNTTLQSAHLLGIKLASLIQPSQSAADYIYIYIFK</sequence>
<dbReference type="Proteomes" id="UP000827986">
    <property type="component" value="Unassembled WGS sequence"/>
</dbReference>
<comment type="caution">
    <text evidence="1">The sequence shown here is derived from an EMBL/GenBank/DDBJ whole genome shotgun (WGS) entry which is preliminary data.</text>
</comment>
<dbReference type="AlphaFoldDB" id="A0A9D3X152"/>
<dbReference type="EMBL" id="JAHDVG010000483">
    <property type="protein sequence ID" value="KAH1171874.1"/>
    <property type="molecule type" value="Genomic_DNA"/>
</dbReference>
<proteinExistence type="predicted"/>
<accession>A0A9D3X152</accession>